<keyword evidence="2" id="KW-0808">Transferase</keyword>
<dbReference type="PANTHER" id="PTHR43320">
    <property type="entry name" value="SUGAR KINASE"/>
    <property type="match status" value="1"/>
</dbReference>
<protein>
    <recommendedName>
        <fullName evidence="4">Carbohydrate kinase PfkB domain-containing protein</fullName>
    </recommendedName>
</protein>
<dbReference type="SUPFAM" id="SSF53613">
    <property type="entry name" value="Ribokinase-like"/>
    <property type="match status" value="1"/>
</dbReference>
<dbReference type="Pfam" id="PF00294">
    <property type="entry name" value="PfkB"/>
    <property type="match status" value="1"/>
</dbReference>
<dbReference type="InterPro" id="IPR029056">
    <property type="entry name" value="Ribokinase-like"/>
</dbReference>
<dbReference type="InterPro" id="IPR052700">
    <property type="entry name" value="Carb_kinase_PfkB-like"/>
</dbReference>
<keyword evidence="3" id="KW-0418">Kinase</keyword>
<name>A0A0M2SPS2_9STAP</name>
<dbReference type="PATRIC" id="fig|1432562.3.peg.893"/>
<feature type="domain" description="Carbohydrate kinase PfkB" evidence="4">
    <location>
        <begin position="5"/>
        <end position="303"/>
    </location>
</feature>
<dbReference type="PANTHER" id="PTHR43320:SF2">
    <property type="entry name" value="2-DEHYDRO-3-DEOXYGLUCONOKINASE_2-DEHYDRO-3-DEOXYGALACTONOKINASE"/>
    <property type="match status" value="1"/>
</dbReference>
<dbReference type="InterPro" id="IPR011611">
    <property type="entry name" value="PfkB_dom"/>
</dbReference>
<evidence type="ECO:0000313" key="5">
    <source>
        <dbReference type="EMBL" id="KKK34927.1"/>
    </source>
</evidence>
<reference evidence="5 6" key="1">
    <citation type="submission" date="2015-04" db="EMBL/GenBank/DDBJ databases">
        <title>Taxonomic description and genome sequence of Salinicoccus sediminis sp. nov., a novel hyper halotolerant bacterium isolated from marine sediment.</title>
        <authorList>
            <person name="Mathan Kumar R."/>
            <person name="Kaur G."/>
            <person name="Kumar N."/>
            <person name="Kumar A."/>
            <person name="Singh N.K."/>
            <person name="Kaur N."/>
            <person name="Mayilraj S."/>
        </authorList>
    </citation>
    <scope>NUCLEOTIDE SEQUENCE [LARGE SCALE GENOMIC DNA]</scope>
    <source>
        <strain evidence="5 6">SV-16</strain>
    </source>
</reference>
<comment type="similarity">
    <text evidence="1">Belongs to the carbohydrate kinase PfkB family.</text>
</comment>
<comment type="caution">
    <text evidence="5">The sequence shown here is derived from an EMBL/GenBank/DDBJ whole genome shotgun (WGS) entry which is preliminary data.</text>
</comment>
<evidence type="ECO:0000259" key="4">
    <source>
        <dbReference type="Pfam" id="PF00294"/>
    </source>
</evidence>
<accession>A0A0M2SPS2</accession>
<keyword evidence="6" id="KW-1185">Reference proteome</keyword>
<dbReference type="Proteomes" id="UP000034287">
    <property type="component" value="Unassembled WGS sequence"/>
</dbReference>
<organism evidence="5 6">
    <name type="scientific">Salinicoccus sediminis</name>
    <dbReference type="NCBI Taxonomy" id="1432562"/>
    <lineage>
        <taxon>Bacteria</taxon>
        <taxon>Bacillati</taxon>
        <taxon>Bacillota</taxon>
        <taxon>Bacilli</taxon>
        <taxon>Bacillales</taxon>
        <taxon>Staphylococcaceae</taxon>
        <taxon>Salinicoccus</taxon>
    </lineage>
</organism>
<evidence type="ECO:0000313" key="6">
    <source>
        <dbReference type="Proteomes" id="UP000034287"/>
    </source>
</evidence>
<gene>
    <name evidence="5" type="ORF">WN59_04550</name>
</gene>
<evidence type="ECO:0000256" key="2">
    <source>
        <dbReference type="ARBA" id="ARBA00022679"/>
    </source>
</evidence>
<proteinExistence type="inferred from homology"/>
<evidence type="ECO:0000256" key="1">
    <source>
        <dbReference type="ARBA" id="ARBA00010688"/>
    </source>
</evidence>
<evidence type="ECO:0000256" key="3">
    <source>
        <dbReference type="ARBA" id="ARBA00022777"/>
    </source>
</evidence>
<dbReference type="EMBL" id="LAYZ01000002">
    <property type="protein sequence ID" value="KKK34927.1"/>
    <property type="molecule type" value="Genomic_DNA"/>
</dbReference>
<sequence>MMRFITFGEIMMRLSTEAADTFKTAGHFNINIGGSEMNVAMSLAASGVDVSMITSLPDNGFGRRTVSMLKSNDIETEHINLQGQRMGTYFLEKGFNVRGSSVIYDRKYSSLEQSTRADYAFDKAFEGYDWFHFSGITPALNTEMQAVLMDALEAAKARGMKISADLNFRGNLWSFEEARKTMTKFVKYCDVIFGYEPLELIEDGKEIKDGLERNPDADTLKPILERIHKEYGVSHIAFTQRTVVHSNRNVIKGMISTGGAIHETDAYEVEILDRIGTGDAFTAGVIHGLMDAEMSYADTLQNALGNMLYKHTISGDFLTEDIATMGSVLDATREVKR</sequence>
<dbReference type="Gene3D" id="3.40.1190.20">
    <property type="match status" value="1"/>
</dbReference>
<dbReference type="STRING" id="1432562.WN59_04550"/>
<dbReference type="AlphaFoldDB" id="A0A0M2SPS2"/>
<dbReference type="GO" id="GO:0016301">
    <property type="term" value="F:kinase activity"/>
    <property type="evidence" value="ECO:0007669"/>
    <property type="project" value="UniProtKB-KW"/>
</dbReference>
<dbReference type="CDD" id="cd01166">
    <property type="entry name" value="KdgK"/>
    <property type="match status" value="1"/>
</dbReference>